<accession>G3AUA9</accession>
<dbReference type="RefSeq" id="XP_007377455.1">
    <property type="nucleotide sequence ID" value="XM_007377393.1"/>
</dbReference>
<feature type="compositionally biased region" description="Polar residues" evidence="1">
    <location>
        <begin position="399"/>
        <end position="413"/>
    </location>
</feature>
<dbReference type="EMBL" id="GL996505">
    <property type="protein sequence ID" value="EGW30484.1"/>
    <property type="molecule type" value="Genomic_DNA"/>
</dbReference>
<reference evidence="3 4" key="1">
    <citation type="journal article" date="2011" name="Proc. Natl. Acad. Sci. U.S.A.">
        <title>Comparative genomics of xylose-fermenting fungi for enhanced biofuel production.</title>
        <authorList>
            <person name="Wohlbach D.J."/>
            <person name="Kuo A."/>
            <person name="Sato T.K."/>
            <person name="Potts K.M."/>
            <person name="Salamov A.A."/>
            <person name="LaButti K.M."/>
            <person name="Sun H."/>
            <person name="Clum A."/>
            <person name="Pangilinan J.L."/>
            <person name="Lindquist E.A."/>
            <person name="Lucas S."/>
            <person name="Lapidus A."/>
            <person name="Jin M."/>
            <person name="Gunawan C."/>
            <person name="Balan V."/>
            <person name="Dale B.E."/>
            <person name="Jeffries T.W."/>
            <person name="Zinkel R."/>
            <person name="Barry K.W."/>
            <person name="Grigoriev I.V."/>
            <person name="Gasch A.P."/>
        </authorList>
    </citation>
    <scope>NUCLEOTIDE SEQUENCE [LARGE SCALE GENOMIC DNA]</scope>
    <source>
        <strain evidence="4">NRRL Y-27907 / 11-Y1</strain>
    </source>
</reference>
<dbReference type="InterPro" id="IPR013253">
    <property type="entry name" value="Spc7_domain"/>
</dbReference>
<keyword evidence="4" id="KW-1185">Reference proteome</keyword>
<evidence type="ECO:0000313" key="4">
    <source>
        <dbReference type="Proteomes" id="UP000000709"/>
    </source>
</evidence>
<dbReference type="HOGENOM" id="CLU_008574_0_0_1"/>
<name>G3AUA9_SPAPN</name>
<dbReference type="GO" id="GO:1990758">
    <property type="term" value="P:mitotic sister chromatid biorientation"/>
    <property type="evidence" value="ECO:0007669"/>
    <property type="project" value="TreeGrafter"/>
</dbReference>
<dbReference type="OrthoDB" id="5592879at2759"/>
<evidence type="ECO:0000259" key="2">
    <source>
        <dbReference type="SMART" id="SM00787"/>
    </source>
</evidence>
<dbReference type="AlphaFoldDB" id="G3AUA9"/>
<dbReference type="eggNOG" id="ENOG502S20P">
    <property type="taxonomic scope" value="Eukaryota"/>
</dbReference>
<feature type="region of interest" description="Disordered" evidence="1">
    <location>
        <begin position="129"/>
        <end position="259"/>
    </location>
</feature>
<dbReference type="STRING" id="619300.G3AUA9"/>
<dbReference type="Proteomes" id="UP000000709">
    <property type="component" value="Unassembled WGS sequence"/>
</dbReference>
<dbReference type="KEGG" id="spaa:SPAPADRAFT_68579"/>
<sequence>MNPAKSILRDNTLPILNNKRRVSFAPEVTLHKIDIVGKRRKTINGTFPQFDLQDVDAGDELLEDSSDEDVNQGQVENNVVENDEEQTMELTGQFSVPFNQFPSIHDPEEEDMELTGTINPPTVHNIEQEHEQEEDMELTGRVDTPRYVTVPAEDGKEEEEEEEEEEMELTGKFDISIPVPAQKVREEETTEKMQEDQHDQAEEEEEEEEEDMELTEKFDVIPAPVESVQEEPQQRKDEEGTVDEEDMELTGSFTVSQQGNESILDITKAKSVKSLIKSIARDEDDVNGSMDITQEMESVMQHIQELERSQEDHESQQSQQNKEPVETEDNEPEMEMTQTIIRPLLAPIENDEEEDDHDDGDEEEEEETPQDMEITEPIASVYQESIDSIKNKDYEDEQVNNLDQENQEVNSNLNEDEGPPMELTQAFSTIESKQQDESAPFSQPVESTMAFSSINANMERKLTESTTHYFQPMELTQVVSQITETTPQETTRASPEDMPMEITEPISRIIQSTPDQDESMEITQPISATARYPSANDMTSDADSSRIEEHVVTSKIPLAEVSSTQEYEQDEDDEEYDEDYEPIKLSQFLQDIGIQFYDDRELDLNSFPRFSNPDQSNITMTDYISSIPKLPVLQLYEFSNSELNKNLMDTRNLFNAFNTHIEMNNPTMFRQYYKSDEQAQAQMNQRFARVREYMRQSSHKKWYEWRYNMISALLDKSRERYSELVNDRQCLISDIDQLQKLRLKFHGYLQQLRRRLTDLKQVTSQIGKIPAGELEKLSIELKSHKLKMAELGNKIVDRTGELERINVKLADIGNKRTELVSELSQAQQVVQKTKLNDKSEVIARHLTFKFLQQITKLQFVNEDNGVWEFIYYQDIKCRFDIKNNQIEYSLSGSNNFKNKELLSYALHLPSEGTTITEKFNDFTKNYHWLKTLDHELFMLNVQYQIKIISDSTDIIQFTMEYFNFVTNCKANVTCQIPVSSLADYQMHAVAVGQVYRYKRGNNSAVDIATNIHTLSPMFSRITLST</sequence>
<gene>
    <name evidence="3" type="ORF">SPAPADRAFT_68579</name>
</gene>
<feature type="compositionally biased region" description="Acidic residues" evidence="1">
    <location>
        <begin position="155"/>
        <end position="168"/>
    </location>
</feature>
<dbReference type="GeneID" id="18875226"/>
<feature type="compositionally biased region" description="Basic and acidic residues" evidence="1">
    <location>
        <begin position="304"/>
        <end position="315"/>
    </location>
</feature>
<dbReference type="SMART" id="SM00787">
    <property type="entry name" value="Spc7"/>
    <property type="match status" value="1"/>
</dbReference>
<organism evidence="4">
    <name type="scientific">Spathaspora passalidarum (strain NRRL Y-27907 / 11-Y1)</name>
    <dbReference type="NCBI Taxonomy" id="619300"/>
    <lineage>
        <taxon>Eukaryota</taxon>
        <taxon>Fungi</taxon>
        <taxon>Dikarya</taxon>
        <taxon>Ascomycota</taxon>
        <taxon>Saccharomycotina</taxon>
        <taxon>Pichiomycetes</taxon>
        <taxon>Debaryomycetaceae</taxon>
        <taxon>Spathaspora</taxon>
    </lineage>
</organism>
<dbReference type="OMA" id="HSFDFVP"/>
<evidence type="ECO:0000313" key="3">
    <source>
        <dbReference type="EMBL" id="EGW30484.1"/>
    </source>
</evidence>
<feature type="domain" description="Spc7 kinetochore protein" evidence="2">
    <location>
        <begin position="568"/>
        <end position="880"/>
    </location>
</feature>
<dbReference type="GO" id="GO:0007094">
    <property type="term" value="P:mitotic spindle assembly checkpoint signaling"/>
    <property type="evidence" value="ECO:0007669"/>
    <property type="project" value="TreeGrafter"/>
</dbReference>
<dbReference type="GO" id="GO:0034501">
    <property type="term" value="P:protein localization to kinetochore"/>
    <property type="evidence" value="ECO:0007669"/>
    <property type="project" value="TreeGrafter"/>
</dbReference>
<dbReference type="PANTHER" id="PTHR28260:SF1">
    <property type="entry name" value="SPINDLE POLE BODY COMPONENT SPC105"/>
    <property type="match status" value="1"/>
</dbReference>
<dbReference type="GO" id="GO:0000776">
    <property type="term" value="C:kinetochore"/>
    <property type="evidence" value="ECO:0007669"/>
    <property type="project" value="TreeGrafter"/>
</dbReference>
<protein>
    <recommendedName>
        <fullName evidence="2">Spc7 kinetochore protein domain-containing protein</fullName>
    </recommendedName>
</protein>
<feature type="compositionally biased region" description="Acidic residues" evidence="1">
    <location>
        <begin position="201"/>
        <end position="213"/>
    </location>
</feature>
<dbReference type="Pfam" id="PF08317">
    <property type="entry name" value="Spc7"/>
    <property type="match status" value="1"/>
</dbReference>
<feature type="compositionally biased region" description="Basic and acidic residues" evidence="1">
    <location>
        <begin position="183"/>
        <end position="200"/>
    </location>
</feature>
<evidence type="ECO:0000256" key="1">
    <source>
        <dbReference type="SAM" id="MobiDB-lite"/>
    </source>
</evidence>
<dbReference type="InParanoid" id="G3AUA9"/>
<dbReference type="PANTHER" id="PTHR28260">
    <property type="entry name" value="SPINDLE POLE BODY COMPONENT SPC105"/>
    <property type="match status" value="1"/>
</dbReference>
<feature type="compositionally biased region" description="Acidic residues" evidence="1">
    <location>
        <begin position="349"/>
        <end position="374"/>
    </location>
</feature>
<dbReference type="InterPro" id="IPR033338">
    <property type="entry name" value="Spc105/Spc7"/>
</dbReference>
<proteinExistence type="predicted"/>
<feature type="region of interest" description="Disordered" evidence="1">
    <location>
        <begin position="286"/>
        <end position="420"/>
    </location>
</feature>